<dbReference type="AlphaFoldDB" id="A0A2T4BS40"/>
<sequence length="259" mass="29717">MAPQRPKPHMESILLSKPFQFLVGPKKKEFALHRTAVSRLSKSLDQLVNGRMREAKEQCVSWEDTDEKTFIRFGEWAYTGDYTPGEPEILLDASQIAPSQQDSADAADCRKGPAMASTTHRMMYKFDSNDGYISQVAIQTPRVNEDRCEDFTEVYLSHAKLYVLADKYDIPELRQLCLHYLHATLITFNLYPDSIEDIINLVKYAFKNTVERDKLRNLLVQYCACCTKDITKSALFQDLVAECPDFGSDMMKEIGRYIN</sequence>
<evidence type="ECO:0000313" key="2">
    <source>
        <dbReference type="Proteomes" id="UP000240760"/>
    </source>
</evidence>
<organism evidence="1 2">
    <name type="scientific">Trichoderma longibrachiatum ATCC 18648</name>
    <dbReference type="NCBI Taxonomy" id="983965"/>
    <lineage>
        <taxon>Eukaryota</taxon>
        <taxon>Fungi</taxon>
        <taxon>Dikarya</taxon>
        <taxon>Ascomycota</taxon>
        <taxon>Pezizomycotina</taxon>
        <taxon>Sordariomycetes</taxon>
        <taxon>Hypocreomycetidae</taxon>
        <taxon>Hypocreales</taxon>
        <taxon>Hypocreaceae</taxon>
        <taxon>Trichoderma</taxon>
    </lineage>
</organism>
<proteinExistence type="predicted"/>
<protein>
    <recommendedName>
        <fullName evidence="3">BTB domain-containing protein</fullName>
    </recommendedName>
</protein>
<dbReference type="SUPFAM" id="SSF54695">
    <property type="entry name" value="POZ domain"/>
    <property type="match status" value="1"/>
</dbReference>
<dbReference type="Gene3D" id="3.30.710.10">
    <property type="entry name" value="Potassium Channel Kv1.1, Chain A"/>
    <property type="match status" value="1"/>
</dbReference>
<keyword evidence="2" id="KW-1185">Reference proteome</keyword>
<accession>A0A2T4BS40</accession>
<name>A0A2T4BS40_TRILO</name>
<dbReference type="PANTHER" id="PTHR47843">
    <property type="entry name" value="BTB DOMAIN-CONTAINING PROTEIN-RELATED"/>
    <property type="match status" value="1"/>
</dbReference>
<reference evidence="1 2" key="1">
    <citation type="submission" date="2016-07" db="EMBL/GenBank/DDBJ databases">
        <title>Multiple horizontal gene transfer events from other fungi enriched the ability of initially mycotrophic Trichoderma (Ascomycota) to feed on dead plant biomass.</title>
        <authorList>
            <consortium name="DOE Joint Genome Institute"/>
            <person name="Aerts A."/>
            <person name="Atanasova L."/>
            <person name="Chenthamara K."/>
            <person name="Zhang J."/>
            <person name="Grujic M."/>
            <person name="Henrissat B."/>
            <person name="Kuo A."/>
            <person name="Salamov A."/>
            <person name="Lipzen A."/>
            <person name="Labutti K."/>
            <person name="Barry K."/>
            <person name="Miao Y."/>
            <person name="Rahimi M.J."/>
            <person name="Shen Q."/>
            <person name="Grigoriev I.V."/>
            <person name="Kubicek C.P."/>
            <person name="Druzhinina I.S."/>
        </authorList>
    </citation>
    <scope>NUCLEOTIDE SEQUENCE [LARGE SCALE GENOMIC DNA]</scope>
    <source>
        <strain evidence="1 2">ATCC 18648</strain>
    </source>
</reference>
<dbReference type="OrthoDB" id="9997739at2759"/>
<evidence type="ECO:0000313" key="1">
    <source>
        <dbReference type="EMBL" id="PTB72119.1"/>
    </source>
</evidence>
<dbReference type="Proteomes" id="UP000240760">
    <property type="component" value="Unassembled WGS sequence"/>
</dbReference>
<dbReference type="InterPro" id="IPR011333">
    <property type="entry name" value="SKP1/BTB/POZ_sf"/>
</dbReference>
<dbReference type="EMBL" id="KZ679143">
    <property type="protein sequence ID" value="PTB72119.1"/>
    <property type="molecule type" value="Genomic_DNA"/>
</dbReference>
<gene>
    <name evidence="1" type="ORF">M440DRAFT_1385281</name>
</gene>
<evidence type="ECO:0008006" key="3">
    <source>
        <dbReference type="Google" id="ProtNLM"/>
    </source>
</evidence>
<dbReference type="STRING" id="983965.A0A2T4BS40"/>